<dbReference type="OrthoDB" id="9804872at2"/>
<feature type="signal peptide" evidence="1">
    <location>
        <begin position="1"/>
        <end position="21"/>
    </location>
</feature>
<dbReference type="InterPro" id="IPR038765">
    <property type="entry name" value="Papain-like_cys_pep_sf"/>
</dbReference>
<feature type="chain" id="PRO_5002946143" description="Transglutaminase-like domain-containing protein" evidence="1">
    <location>
        <begin position="22"/>
        <end position="338"/>
    </location>
</feature>
<accession>C4XUE3</accession>
<evidence type="ECO:0000256" key="1">
    <source>
        <dbReference type="SAM" id="SignalP"/>
    </source>
</evidence>
<dbReference type="Gene3D" id="3.10.620.30">
    <property type="match status" value="1"/>
</dbReference>
<dbReference type="PANTHER" id="PTHR38339:SF1">
    <property type="entry name" value="TRANSGLUTAMINASE-LIKE DOMAIN-CONTAINING PROTEIN"/>
    <property type="match status" value="1"/>
</dbReference>
<dbReference type="InterPro" id="IPR002931">
    <property type="entry name" value="Transglutaminase-like"/>
</dbReference>
<dbReference type="HOGENOM" id="CLU_057059_0_0_7"/>
<organism evidence="3 4">
    <name type="scientific">Solidesulfovibrio magneticus (strain ATCC 700980 / DSM 13731 / RS-1)</name>
    <name type="common">Desulfovibrio magneticus</name>
    <dbReference type="NCBI Taxonomy" id="573370"/>
    <lineage>
        <taxon>Bacteria</taxon>
        <taxon>Pseudomonadati</taxon>
        <taxon>Thermodesulfobacteriota</taxon>
        <taxon>Desulfovibrionia</taxon>
        <taxon>Desulfovibrionales</taxon>
        <taxon>Desulfovibrionaceae</taxon>
        <taxon>Solidesulfovibrio</taxon>
    </lineage>
</organism>
<feature type="domain" description="Transglutaminase-like" evidence="2">
    <location>
        <begin position="189"/>
        <end position="255"/>
    </location>
</feature>
<sequence>MRLRFACALVLLVALSTPALAETVRGGTVTYTIDVQAEAGAKNVRLWLPYPLSDANQDIGDVRLGGNFEQSGVYRDPASGGVSLYAEWKEPKEQPKLTLSFHVDSHYAKLPRLVDNGGPIPAEVVPYLKQVGLSPQEEKSFAAMAKEATKGRKDTLAKARGVYEWVIAHTYRDNDVVGCGLGQPGRTLSSCNGGGKCADISSVFVAVARAAGIPCRDVYGLRMAAPKTGAITGDYHCWVEFYLPGTGWVPVDPADVRKMMLVNKLELKDAKQWVEFFWGGDDLFRIALERGTTDVTLAPKQAGPPLTYYMYPFAQVDGRTLDFFSPKTFTYTVDFKAD</sequence>
<dbReference type="Pfam" id="PF01841">
    <property type="entry name" value="Transglut_core"/>
    <property type="match status" value="1"/>
</dbReference>
<dbReference type="eggNOG" id="COG1305">
    <property type="taxonomic scope" value="Bacteria"/>
</dbReference>
<dbReference type="EMBL" id="AP010904">
    <property type="protein sequence ID" value="BAH76165.1"/>
    <property type="molecule type" value="Genomic_DNA"/>
</dbReference>
<dbReference type="PANTHER" id="PTHR38339">
    <property type="entry name" value="TRANSGLUTAMINASE DOMAIN PROTEIN"/>
    <property type="match status" value="1"/>
</dbReference>
<dbReference type="RefSeq" id="WP_015861339.1">
    <property type="nucleotide sequence ID" value="NC_012796.1"/>
</dbReference>
<dbReference type="Proteomes" id="UP000009071">
    <property type="component" value="Chromosome"/>
</dbReference>
<reference evidence="3 4" key="1">
    <citation type="journal article" date="2009" name="Genome Res.">
        <title>Whole genome sequence of Desulfovibrio magneticus strain RS-1 revealed common gene clusters in magnetotactic bacteria.</title>
        <authorList>
            <person name="Nakazawa H."/>
            <person name="Arakaki A."/>
            <person name="Narita-Yamada S."/>
            <person name="Yashiro I."/>
            <person name="Jinno K."/>
            <person name="Aoki N."/>
            <person name="Tsuruyama A."/>
            <person name="Okamura Y."/>
            <person name="Tanikawa S."/>
            <person name="Fujita N."/>
            <person name="Takeyama H."/>
            <person name="Matsunaga T."/>
        </authorList>
    </citation>
    <scope>NUCLEOTIDE SEQUENCE [LARGE SCALE GENOMIC DNA]</scope>
    <source>
        <strain evidence="4">ATCC 700980 / DSM 13731 / RS-1</strain>
    </source>
</reference>
<name>C4XUE3_SOLM1</name>
<dbReference type="SMART" id="SM00460">
    <property type="entry name" value="TGc"/>
    <property type="match status" value="1"/>
</dbReference>
<dbReference type="SUPFAM" id="SSF54001">
    <property type="entry name" value="Cysteine proteinases"/>
    <property type="match status" value="1"/>
</dbReference>
<dbReference type="KEGG" id="dma:DMR_26740"/>
<evidence type="ECO:0000313" key="3">
    <source>
        <dbReference type="EMBL" id="BAH76165.1"/>
    </source>
</evidence>
<gene>
    <name evidence="3" type="ordered locus">DMR_26740</name>
</gene>
<proteinExistence type="predicted"/>
<keyword evidence="4" id="KW-1185">Reference proteome</keyword>
<evidence type="ECO:0000259" key="2">
    <source>
        <dbReference type="SMART" id="SM00460"/>
    </source>
</evidence>
<dbReference type="STRING" id="573370.DMR_26740"/>
<protein>
    <recommendedName>
        <fullName evidence="2">Transglutaminase-like domain-containing protein</fullName>
    </recommendedName>
</protein>
<keyword evidence="1" id="KW-0732">Signal</keyword>
<evidence type="ECO:0000313" key="4">
    <source>
        <dbReference type="Proteomes" id="UP000009071"/>
    </source>
</evidence>
<dbReference type="AlphaFoldDB" id="C4XUE3"/>